<organism evidence="2 3">
    <name type="scientific">Ilyodon furcidens</name>
    <name type="common">goldbreast splitfin</name>
    <dbReference type="NCBI Taxonomy" id="33524"/>
    <lineage>
        <taxon>Eukaryota</taxon>
        <taxon>Metazoa</taxon>
        <taxon>Chordata</taxon>
        <taxon>Craniata</taxon>
        <taxon>Vertebrata</taxon>
        <taxon>Euteleostomi</taxon>
        <taxon>Actinopterygii</taxon>
        <taxon>Neopterygii</taxon>
        <taxon>Teleostei</taxon>
        <taxon>Neoteleostei</taxon>
        <taxon>Acanthomorphata</taxon>
        <taxon>Ovalentaria</taxon>
        <taxon>Atherinomorphae</taxon>
        <taxon>Cyprinodontiformes</taxon>
        <taxon>Goodeidae</taxon>
        <taxon>Ilyodon</taxon>
    </lineage>
</organism>
<dbReference type="Proteomes" id="UP001482620">
    <property type="component" value="Unassembled WGS sequence"/>
</dbReference>
<feature type="non-terminal residue" evidence="2">
    <location>
        <position position="1"/>
    </location>
</feature>
<evidence type="ECO:0000256" key="1">
    <source>
        <dbReference type="SAM" id="MobiDB-lite"/>
    </source>
</evidence>
<sequence length="73" mass="7125">SSVADRVCCNVSCKCSGPPGPRGPPGPSGVKGWPGQTGLLGFPGDEGSHVSASISGLPAQCHRGNEASGASHI</sequence>
<feature type="region of interest" description="Disordered" evidence="1">
    <location>
        <begin position="17"/>
        <end position="73"/>
    </location>
</feature>
<name>A0ABV0TU92_9TELE</name>
<reference evidence="2 3" key="1">
    <citation type="submission" date="2021-06" db="EMBL/GenBank/DDBJ databases">
        <authorList>
            <person name="Palmer J.M."/>
        </authorList>
    </citation>
    <scope>NUCLEOTIDE SEQUENCE [LARGE SCALE GENOMIC DNA]</scope>
    <source>
        <strain evidence="3">if_2019</strain>
        <tissue evidence="2">Muscle</tissue>
    </source>
</reference>
<proteinExistence type="predicted"/>
<accession>A0ABV0TU92</accession>
<keyword evidence="3" id="KW-1185">Reference proteome</keyword>
<feature type="compositionally biased region" description="Pro residues" evidence="1">
    <location>
        <begin position="18"/>
        <end position="27"/>
    </location>
</feature>
<protein>
    <submittedName>
        <fullName evidence="2">Uncharacterized protein</fullName>
    </submittedName>
</protein>
<gene>
    <name evidence="2" type="ORF">ILYODFUR_037441</name>
</gene>
<comment type="caution">
    <text evidence="2">The sequence shown here is derived from an EMBL/GenBank/DDBJ whole genome shotgun (WGS) entry which is preliminary data.</text>
</comment>
<evidence type="ECO:0000313" key="3">
    <source>
        <dbReference type="Proteomes" id="UP001482620"/>
    </source>
</evidence>
<evidence type="ECO:0000313" key="2">
    <source>
        <dbReference type="EMBL" id="MEQ2235027.1"/>
    </source>
</evidence>
<dbReference type="EMBL" id="JAHRIQ010043029">
    <property type="protein sequence ID" value="MEQ2235027.1"/>
    <property type="molecule type" value="Genomic_DNA"/>
</dbReference>